<dbReference type="Proteomes" id="UP000800082">
    <property type="component" value="Unassembled WGS sequence"/>
</dbReference>
<evidence type="ECO:0000256" key="3">
    <source>
        <dbReference type="ARBA" id="ARBA00022630"/>
    </source>
</evidence>
<reference evidence="8" key="1">
    <citation type="journal article" date="2020" name="Stud. Mycol.">
        <title>101 Dothideomycetes genomes: a test case for predicting lifestyles and emergence of pathogens.</title>
        <authorList>
            <person name="Haridas S."/>
            <person name="Albert R."/>
            <person name="Binder M."/>
            <person name="Bloem J."/>
            <person name="Labutti K."/>
            <person name="Salamov A."/>
            <person name="Andreopoulos B."/>
            <person name="Baker S."/>
            <person name="Barry K."/>
            <person name="Bills G."/>
            <person name="Bluhm B."/>
            <person name="Cannon C."/>
            <person name="Castanera R."/>
            <person name="Culley D."/>
            <person name="Daum C."/>
            <person name="Ezra D."/>
            <person name="Gonzalez J."/>
            <person name="Henrissat B."/>
            <person name="Kuo A."/>
            <person name="Liang C."/>
            <person name="Lipzen A."/>
            <person name="Lutzoni F."/>
            <person name="Magnuson J."/>
            <person name="Mondo S."/>
            <person name="Nolan M."/>
            <person name="Ohm R."/>
            <person name="Pangilinan J."/>
            <person name="Park H.-J."/>
            <person name="Ramirez L."/>
            <person name="Alfaro M."/>
            <person name="Sun H."/>
            <person name="Tritt A."/>
            <person name="Yoshinaga Y."/>
            <person name="Zwiers L.-H."/>
            <person name="Turgeon B."/>
            <person name="Goodwin S."/>
            <person name="Spatafora J."/>
            <person name="Crous P."/>
            <person name="Grigoriev I."/>
        </authorList>
    </citation>
    <scope>NUCLEOTIDE SEQUENCE</scope>
    <source>
        <strain evidence="8">CBS 183.55</strain>
    </source>
</reference>
<name>A0A6A5RT35_9PLEO</name>
<dbReference type="Pfam" id="PF00743">
    <property type="entry name" value="FMO-like"/>
    <property type="match status" value="1"/>
</dbReference>
<dbReference type="SUPFAM" id="SSF51905">
    <property type="entry name" value="FAD/NAD(P)-binding domain"/>
    <property type="match status" value="2"/>
</dbReference>
<sequence length="448" mass="50653">MEDYDVIVIGTRFSGISALYRLRKEGLKALIFESAPDFGGVWYWNSFSRCLSDHIELREYFVHIDKTLDLRKDVSFNSKANSCTWNKDASQWTITTESGAKAKAQFIVVTTGLLHKPHPPSWEAQATFKGGIYHSASWPSSSDLTGKKVAITGAGATAVQIGQEVGRQASHLVRRPSYCLPMGQRRWIVDEQTAWKSFYPALFASGRATLAGFPTQRREQRVQDASAAEREAFFERIWASGAFHFTMLNFNNVTTGPKTKRIVYDFWRCKVGPRLTHPAKQMLRAPERAPYIFGTKKTLLEHGYYDVLNRANVEVVDLSRDGVRTYLGIMMNGFPNAFIVYSPQALTALSNGPTIIERQCDLVIQAITSLHKEGKASIEPTQQAESEWKSKMNTMVEGRLFPYTNSWWNTSNIPGKRVENQTYILGIAAYEECREKLERWQGFEVAAA</sequence>
<dbReference type="GO" id="GO:0050660">
    <property type="term" value="F:flavin adenine dinucleotide binding"/>
    <property type="evidence" value="ECO:0007669"/>
    <property type="project" value="InterPro"/>
</dbReference>
<dbReference type="GO" id="GO:0004499">
    <property type="term" value="F:N,N-dimethylaniline monooxygenase activity"/>
    <property type="evidence" value="ECO:0007669"/>
    <property type="project" value="InterPro"/>
</dbReference>
<dbReference type="Gene3D" id="3.50.50.60">
    <property type="entry name" value="FAD/NAD(P)-binding domain"/>
    <property type="match status" value="2"/>
</dbReference>
<keyword evidence="3" id="KW-0285">Flavoprotein</keyword>
<organism evidence="8 9">
    <name type="scientific">Didymella exigua CBS 183.55</name>
    <dbReference type="NCBI Taxonomy" id="1150837"/>
    <lineage>
        <taxon>Eukaryota</taxon>
        <taxon>Fungi</taxon>
        <taxon>Dikarya</taxon>
        <taxon>Ascomycota</taxon>
        <taxon>Pezizomycotina</taxon>
        <taxon>Dothideomycetes</taxon>
        <taxon>Pleosporomycetidae</taxon>
        <taxon>Pleosporales</taxon>
        <taxon>Pleosporineae</taxon>
        <taxon>Didymellaceae</taxon>
        <taxon>Didymella</taxon>
    </lineage>
</organism>
<protein>
    <submittedName>
        <fullName evidence="8">FAD/NAD(P)-binding domain-containing protein</fullName>
    </submittedName>
</protein>
<evidence type="ECO:0000256" key="6">
    <source>
        <dbReference type="ARBA" id="ARBA00023002"/>
    </source>
</evidence>
<dbReference type="AlphaFoldDB" id="A0A6A5RT35"/>
<accession>A0A6A5RT35</accession>
<evidence type="ECO:0000256" key="7">
    <source>
        <dbReference type="ARBA" id="ARBA00023033"/>
    </source>
</evidence>
<keyword evidence="4" id="KW-0274">FAD</keyword>
<keyword evidence="7" id="KW-0503">Monooxygenase</keyword>
<gene>
    <name evidence="8" type="ORF">M421DRAFT_98725</name>
</gene>
<comment type="similarity">
    <text evidence="2">Belongs to the FAD-binding monooxygenase family.</text>
</comment>
<keyword evidence="6" id="KW-0560">Oxidoreductase</keyword>
<dbReference type="InterPro" id="IPR020946">
    <property type="entry name" value="Flavin_mOase-like"/>
</dbReference>
<dbReference type="PANTHER" id="PTHR43098">
    <property type="entry name" value="L-ORNITHINE N(5)-MONOOXYGENASE-RELATED"/>
    <property type="match status" value="1"/>
</dbReference>
<dbReference type="InterPro" id="IPR050775">
    <property type="entry name" value="FAD-binding_Monooxygenases"/>
</dbReference>
<dbReference type="Pfam" id="PF13450">
    <property type="entry name" value="NAD_binding_8"/>
    <property type="match status" value="1"/>
</dbReference>
<dbReference type="EMBL" id="ML978960">
    <property type="protein sequence ID" value="KAF1931615.1"/>
    <property type="molecule type" value="Genomic_DNA"/>
</dbReference>
<comment type="cofactor">
    <cofactor evidence="1">
        <name>FAD</name>
        <dbReference type="ChEBI" id="CHEBI:57692"/>
    </cofactor>
</comment>
<dbReference type="GeneID" id="54356314"/>
<evidence type="ECO:0000256" key="4">
    <source>
        <dbReference type="ARBA" id="ARBA00022827"/>
    </source>
</evidence>
<dbReference type="GO" id="GO:0050661">
    <property type="term" value="F:NADP binding"/>
    <property type="evidence" value="ECO:0007669"/>
    <property type="project" value="InterPro"/>
</dbReference>
<keyword evidence="9" id="KW-1185">Reference proteome</keyword>
<dbReference type="OrthoDB" id="66881at2759"/>
<evidence type="ECO:0000313" key="9">
    <source>
        <dbReference type="Proteomes" id="UP000800082"/>
    </source>
</evidence>
<dbReference type="PANTHER" id="PTHR43098:SF3">
    <property type="entry name" value="L-ORNITHINE N(5)-MONOOXYGENASE-RELATED"/>
    <property type="match status" value="1"/>
</dbReference>
<evidence type="ECO:0000256" key="1">
    <source>
        <dbReference type="ARBA" id="ARBA00001974"/>
    </source>
</evidence>
<evidence type="ECO:0000256" key="2">
    <source>
        <dbReference type="ARBA" id="ARBA00010139"/>
    </source>
</evidence>
<keyword evidence="5" id="KW-0521">NADP</keyword>
<dbReference type="RefSeq" id="XP_033451863.1">
    <property type="nucleotide sequence ID" value="XM_033598647.1"/>
</dbReference>
<evidence type="ECO:0000256" key="5">
    <source>
        <dbReference type="ARBA" id="ARBA00022857"/>
    </source>
</evidence>
<proteinExistence type="inferred from homology"/>
<evidence type="ECO:0000313" key="8">
    <source>
        <dbReference type="EMBL" id="KAF1931615.1"/>
    </source>
</evidence>
<dbReference type="InterPro" id="IPR036188">
    <property type="entry name" value="FAD/NAD-bd_sf"/>
</dbReference>